<evidence type="ECO:0000313" key="18">
    <source>
        <dbReference type="EMBL" id="GAA4778866.1"/>
    </source>
</evidence>
<protein>
    <submittedName>
        <fullName evidence="18">TonB-dependent receptor</fullName>
    </submittedName>
</protein>
<dbReference type="InterPro" id="IPR037066">
    <property type="entry name" value="Plug_dom_sf"/>
</dbReference>
<keyword evidence="10 15" id="KW-0798">TonB box</keyword>
<organism evidence="18 19">
    <name type="scientific">Olivibacter ginsenosidimutans</name>
    <dbReference type="NCBI Taxonomy" id="1176537"/>
    <lineage>
        <taxon>Bacteria</taxon>
        <taxon>Pseudomonadati</taxon>
        <taxon>Bacteroidota</taxon>
        <taxon>Sphingobacteriia</taxon>
        <taxon>Sphingobacteriales</taxon>
        <taxon>Sphingobacteriaceae</taxon>
        <taxon>Olivibacter</taxon>
    </lineage>
</organism>
<keyword evidence="9" id="KW-0406">Ion transport</keyword>
<evidence type="ECO:0000256" key="9">
    <source>
        <dbReference type="ARBA" id="ARBA00023065"/>
    </source>
</evidence>
<dbReference type="Gene3D" id="2.60.40.1120">
    <property type="entry name" value="Carboxypeptidase-like, regulatory domain"/>
    <property type="match status" value="1"/>
</dbReference>
<dbReference type="CDD" id="cd01347">
    <property type="entry name" value="ligand_gated_channel"/>
    <property type="match status" value="1"/>
</dbReference>
<comment type="subcellular location">
    <subcellularLocation>
        <location evidence="1 14">Cell outer membrane</location>
        <topology evidence="1 14">Multi-pass membrane protein</topology>
    </subcellularLocation>
</comment>
<dbReference type="Gene3D" id="2.40.170.20">
    <property type="entry name" value="TonB-dependent receptor, beta-barrel domain"/>
    <property type="match status" value="1"/>
</dbReference>
<keyword evidence="13 14" id="KW-0998">Cell outer membrane</keyword>
<evidence type="ECO:0000256" key="10">
    <source>
        <dbReference type="ARBA" id="ARBA00023077"/>
    </source>
</evidence>
<feature type="domain" description="TonB-dependent receptor-like beta-barrel" evidence="16">
    <location>
        <begin position="310"/>
        <end position="767"/>
    </location>
</feature>
<dbReference type="NCBIfam" id="TIGR01783">
    <property type="entry name" value="TonB-siderophor"/>
    <property type="match status" value="1"/>
</dbReference>
<evidence type="ECO:0000256" key="1">
    <source>
        <dbReference type="ARBA" id="ARBA00004571"/>
    </source>
</evidence>
<dbReference type="RefSeq" id="WP_345229800.1">
    <property type="nucleotide sequence ID" value="NZ_BAABIQ010000002.1"/>
</dbReference>
<evidence type="ECO:0000259" key="16">
    <source>
        <dbReference type="Pfam" id="PF00593"/>
    </source>
</evidence>
<keyword evidence="7" id="KW-0732">Signal</keyword>
<keyword evidence="5" id="KW-0410">Iron transport</keyword>
<dbReference type="InterPro" id="IPR000531">
    <property type="entry name" value="Beta-barrel_TonB"/>
</dbReference>
<dbReference type="InterPro" id="IPR008969">
    <property type="entry name" value="CarboxyPept-like_regulatory"/>
</dbReference>
<evidence type="ECO:0000256" key="3">
    <source>
        <dbReference type="ARBA" id="ARBA00022448"/>
    </source>
</evidence>
<keyword evidence="4 14" id="KW-1134">Transmembrane beta strand</keyword>
<dbReference type="InterPro" id="IPR039426">
    <property type="entry name" value="TonB-dep_rcpt-like"/>
</dbReference>
<evidence type="ECO:0000256" key="15">
    <source>
        <dbReference type="RuleBase" id="RU003357"/>
    </source>
</evidence>
<evidence type="ECO:0000256" key="12">
    <source>
        <dbReference type="ARBA" id="ARBA00023170"/>
    </source>
</evidence>
<evidence type="ECO:0000259" key="17">
    <source>
        <dbReference type="Pfam" id="PF07715"/>
    </source>
</evidence>
<dbReference type="Proteomes" id="UP001501411">
    <property type="component" value="Unassembled WGS sequence"/>
</dbReference>
<name>A0ABP9ACC0_9SPHI</name>
<dbReference type="EMBL" id="BAABIQ010000002">
    <property type="protein sequence ID" value="GAA4778866.1"/>
    <property type="molecule type" value="Genomic_DNA"/>
</dbReference>
<dbReference type="PROSITE" id="PS52016">
    <property type="entry name" value="TONB_DEPENDENT_REC_3"/>
    <property type="match status" value="1"/>
</dbReference>
<dbReference type="SUPFAM" id="SSF49464">
    <property type="entry name" value="Carboxypeptidase regulatory domain-like"/>
    <property type="match status" value="1"/>
</dbReference>
<keyword evidence="11 14" id="KW-0472">Membrane</keyword>
<dbReference type="Gene3D" id="2.170.130.10">
    <property type="entry name" value="TonB-dependent receptor, plug domain"/>
    <property type="match status" value="1"/>
</dbReference>
<dbReference type="Pfam" id="PF00593">
    <property type="entry name" value="TonB_dep_Rec_b-barrel"/>
    <property type="match status" value="1"/>
</dbReference>
<evidence type="ECO:0000256" key="4">
    <source>
        <dbReference type="ARBA" id="ARBA00022452"/>
    </source>
</evidence>
<keyword evidence="12 18" id="KW-0675">Receptor</keyword>
<evidence type="ECO:0000256" key="5">
    <source>
        <dbReference type="ARBA" id="ARBA00022496"/>
    </source>
</evidence>
<dbReference type="InterPro" id="IPR036942">
    <property type="entry name" value="Beta-barrel_TonB_sf"/>
</dbReference>
<proteinExistence type="inferred from homology"/>
<comment type="similarity">
    <text evidence="2 14 15">Belongs to the TonB-dependent receptor family.</text>
</comment>
<evidence type="ECO:0000256" key="14">
    <source>
        <dbReference type="PROSITE-ProRule" id="PRU01360"/>
    </source>
</evidence>
<keyword evidence="8" id="KW-0408">Iron</keyword>
<evidence type="ECO:0000256" key="6">
    <source>
        <dbReference type="ARBA" id="ARBA00022692"/>
    </source>
</evidence>
<evidence type="ECO:0000313" key="19">
    <source>
        <dbReference type="Proteomes" id="UP001501411"/>
    </source>
</evidence>
<feature type="domain" description="TonB-dependent receptor plug" evidence="17">
    <location>
        <begin position="133"/>
        <end position="226"/>
    </location>
</feature>
<comment type="caution">
    <text evidence="18">The sequence shown here is derived from an EMBL/GenBank/DDBJ whole genome shotgun (WGS) entry which is preliminary data.</text>
</comment>
<keyword evidence="19" id="KW-1185">Reference proteome</keyword>
<dbReference type="SUPFAM" id="SSF56935">
    <property type="entry name" value="Porins"/>
    <property type="match status" value="1"/>
</dbReference>
<sequence length="797" mass="89297">MSDQTNLKISLTGRDVMLKLVQKGTVQGAVHDKNGEPIAYVSIAIRGKQHTQTDQQGRYLLKNVEEGTHTITASYIGLKTQQGVVKVVNNEVVTLDFTFDEESLALEETEVFGVRNQQPEKLDDITRLPLKPSDQIQSISIISDKLIHQQGTLTVRDAVQNVPGVYTFSTYANTKESIASRGFRGIPTLKNGVRVYEDGLGQGFITDMEGVESIQVLKGSNAITQGLSADVGNSGGVVNIVTKTPKFENSGYVSMRVGSWGLVRPAFDVQGLLSEDKKVGFRMNGAYERRDSYRALVSGEKIYVNPSLAWRPDEKTKLILEMDYLNDSRTPDAGTVNLGDLGTDAIYNLPYNQYLGFENDRYTTKNLTYALRFNRELTDQLNLRVAYFGSTLRTNSQSVNLGTLRDTAVNIRTRNIIGSTVENNNTALQIDLVGTEIETGPFKHTFQVGVDYKTALIKTYLPENNMLRIDTVDVYQPLTNTLPVSARFNWNGTPVSDVHINSYGLMAQDVVTIGAYVKAIMGLRYSTSETESNGNYGTTRGNAWNPQLGVIVSPMEGFNVFGSYTSNTNINAAGIIDREGKPLGRSRYDQFEVGTKTEWFDNRLRFNLTLYKINNRNLPMRIYEGNIPTPFYEKGGNDERKGLEAELTGRLLPQLDIIAGYAYIDAKYKDHTSYYYNSAPLNTPKHTYNLYLNYRVDRGTLEGLSVGAGIYYLGKRPISDWSRVVDEQHGIQPGQKPFDMKSITTVNAQAGYLFNQRWDLRVFVNNIFDEIGYNAYRSLYINQTDPRNVSAILTYHF</sequence>
<reference evidence="19" key="1">
    <citation type="journal article" date="2019" name="Int. J. Syst. Evol. Microbiol.">
        <title>The Global Catalogue of Microorganisms (GCM) 10K type strain sequencing project: providing services to taxonomists for standard genome sequencing and annotation.</title>
        <authorList>
            <consortium name="The Broad Institute Genomics Platform"/>
            <consortium name="The Broad Institute Genome Sequencing Center for Infectious Disease"/>
            <person name="Wu L."/>
            <person name="Ma J."/>
        </authorList>
    </citation>
    <scope>NUCLEOTIDE SEQUENCE [LARGE SCALE GENOMIC DNA]</scope>
    <source>
        <strain evidence="19">JCM 18200</strain>
    </source>
</reference>
<evidence type="ECO:0000256" key="13">
    <source>
        <dbReference type="ARBA" id="ARBA00023237"/>
    </source>
</evidence>
<evidence type="ECO:0000256" key="11">
    <source>
        <dbReference type="ARBA" id="ARBA00023136"/>
    </source>
</evidence>
<evidence type="ECO:0000256" key="8">
    <source>
        <dbReference type="ARBA" id="ARBA00023004"/>
    </source>
</evidence>
<dbReference type="PANTHER" id="PTHR32552:SF68">
    <property type="entry name" value="FERRICHROME OUTER MEMBRANE TRANSPORTER_PHAGE RECEPTOR"/>
    <property type="match status" value="1"/>
</dbReference>
<dbReference type="PANTHER" id="PTHR32552">
    <property type="entry name" value="FERRICHROME IRON RECEPTOR-RELATED"/>
    <property type="match status" value="1"/>
</dbReference>
<evidence type="ECO:0000256" key="7">
    <source>
        <dbReference type="ARBA" id="ARBA00022729"/>
    </source>
</evidence>
<dbReference type="InterPro" id="IPR010105">
    <property type="entry name" value="TonB_sidphr_rcpt"/>
</dbReference>
<dbReference type="Pfam" id="PF13715">
    <property type="entry name" value="CarbopepD_reg_2"/>
    <property type="match status" value="1"/>
</dbReference>
<dbReference type="InterPro" id="IPR012910">
    <property type="entry name" value="Plug_dom"/>
</dbReference>
<gene>
    <name evidence="18" type="ORF">GCM10023231_01830</name>
</gene>
<evidence type="ECO:0000256" key="2">
    <source>
        <dbReference type="ARBA" id="ARBA00009810"/>
    </source>
</evidence>
<accession>A0ABP9ACC0</accession>
<dbReference type="Pfam" id="PF07715">
    <property type="entry name" value="Plug"/>
    <property type="match status" value="1"/>
</dbReference>
<keyword evidence="6 14" id="KW-0812">Transmembrane</keyword>
<keyword evidence="3 14" id="KW-0813">Transport</keyword>